<dbReference type="PANTHER" id="PTHR43046:SF2">
    <property type="entry name" value="8-OXO-DGTP DIPHOSPHATASE-RELATED"/>
    <property type="match status" value="1"/>
</dbReference>
<dbReference type="Pfam" id="PF00293">
    <property type="entry name" value="NUDIX"/>
    <property type="match status" value="1"/>
</dbReference>
<evidence type="ECO:0000256" key="3">
    <source>
        <dbReference type="RuleBase" id="RU003476"/>
    </source>
</evidence>
<dbReference type="PANTHER" id="PTHR43046">
    <property type="entry name" value="GDP-MANNOSE MANNOSYL HYDROLASE"/>
    <property type="match status" value="1"/>
</dbReference>
<name>A0ABZ2J1I9_9CHLR</name>
<keyword evidence="6" id="KW-1185">Reference proteome</keyword>
<evidence type="ECO:0000256" key="1">
    <source>
        <dbReference type="ARBA" id="ARBA00001946"/>
    </source>
</evidence>
<dbReference type="PROSITE" id="PS51462">
    <property type="entry name" value="NUDIX"/>
    <property type="match status" value="1"/>
</dbReference>
<protein>
    <submittedName>
        <fullName evidence="5">NUDIX domain-containing protein</fullName>
    </submittedName>
</protein>
<dbReference type="PRINTS" id="PR00502">
    <property type="entry name" value="NUDIXFAMILY"/>
</dbReference>
<comment type="cofactor">
    <cofactor evidence="1">
        <name>Mg(2+)</name>
        <dbReference type="ChEBI" id="CHEBI:18420"/>
    </cofactor>
</comment>
<evidence type="ECO:0000256" key="2">
    <source>
        <dbReference type="ARBA" id="ARBA00022801"/>
    </source>
</evidence>
<sequence>METERGILVTAGRSGKFLLPGGGAESGETRTKAAVRELREETGLKANSVKFLFRYQGSINTKKNGTRWRDHHTVCLIRAYGHATPRHEIKLVAYYTPGCDINISRTTKAIIEKYYREFRNDCMLTENY</sequence>
<keyword evidence="2 3" id="KW-0378">Hydrolase</keyword>
<organism evidence="5 6">
    <name type="scientific">Candidatus Dehalogenimonas loeffleri</name>
    <dbReference type="NCBI Taxonomy" id="3127115"/>
    <lineage>
        <taxon>Bacteria</taxon>
        <taxon>Bacillati</taxon>
        <taxon>Chloroflexota</taxon>
        <taxon>Dehalococcoidia</taxon>
        <taxon>Dehalococcoidales</taxon>
        <taxon>Dehalococcoidaceae</taxon>
        <taxon>Dehalogenimonas</taxon>
    </lineage>
</organism>
<dbReference type="InterPro" id="IPR015797">
    <property type="entry name" value="NUDIX_hydrolase-like_dom_sf"/>
</dbReference>
<accession>A0ABZ2J1I9</accession>
<feature type="domain" description="Nudix hydrolase" evidence="4">
    <location>
        <begin position="1"/>
        <end position="119"/>
    </location>
</feature>
<dbReference type="Proteomes" id="UP001375370">
    <property type="component" value="Chromosome"/>
</dbReference>
<comment type="similarity">
    <text evidence="3">Belongs to the Nudix hydrolase family.</text>
</comment>
<dbReference type="PROSITE" id="PS00893">
    <property type="entry name" value="NUDIX_BOX"/>
    <property type="match status" value="1"/>
</dbReference>
<dbReference type="InterPro" id="IPR000086">
    <property type="entry name" value="NUDIX_hydrolase_dom"/>
</dbReference>
<dbReference type="RefSeq" id="WP_338736906.1">
    <property type="nucleotide sequence ID" value="NZ_CP146612.1"/>
</dbReference>
<evidence type="ECO:0000313" key="6">
    <source>
        <dbReference type="Proteomes" id="UP001375370"/>
    </source>
</evidence>
<gene>
    <name evidence="5" type="ORF">V8247_05830</name>
</gene>
<dbReference type="InterPro" id="IPR020476">
    <property type="entry name" value="Nudix_hydrolase"/>
</dbReference>
<dbReference type="SUPFAM" id="SSF55811">
    <property type="entry name" value="Nudix"/>
    <property type="match status" value="1"/>
</dbReference>
<reference evidence="5 6" key="1">
    <citation type="submission" date="2024-03" db="EMBL/GenBank/DDBJ databases">
        <title>A Dehalogenimonas Isolated from Estuarine Sediments Dihaloeliminates Chlorinated Alkanes.</title>
        <authorList>
            <person name="Yang Y."/>
            <person name="Wang H."/>
        </authorList>
    </citation>
    <scope>NUCLEOTIDE SEQUENCE [LARGE SCALE GENOMIC DNA]</scope>
    <source>
        <strain evidence="5 6">W</strain>
    </source>
</reference>
<evidence type="ECO:0000259" key="4">
    <source>
        <dbReference type="PROSITE" id="PS51462"/>
    </source>
</evidence>
<evidence type="ECO:0000313" key="5">
    <source>
        <dbReference type="EMBL" id="WWX24785.1"/>
    </source>
</evidence>
<dbReference type="EMBL" id="CP146612">
    <property type="protein sequence ID" value="WWX24785.1"/>
    <property type="molecule type" value="Genomic_DNA"/>
</dbReference>
<dbReference type="Gene3D" id="3.90.79.10">
    <property type="entry name" value="Nucleoside Triphosphate Pyrophosphohydrolase"/>
    <property type="match status" value="1"/>
</dbReference>
<dbReference type="InterPro" id="IPR020084">
    <property type="entry name" value="NUDIX_hydrolase_CS"/>
</dbReference>
<proteinExistence type="inferred from homology"/>